<dbReference type="EMBL" id="BAAAUV010000001">
    <property type="protein sequence ID" value="GAA3191952.1"/>
    <property type="molecule type" value="Genomic_DNA"/>
</dbReference>
<dbReference type="SUPFAM" id="SSF51735">
    <property type="entry name" value="NAD(P)-binding Rossmann-fold domains"/>
    <property type="match status" value="1"/>
</dbReference>
<sequence>MIGILGATGEAGRALTRLLSCHGLPLRLGAPRVGTLEGSAHQVVHVDPADADALARFCAGCVIVVDCTGPARRAVADAVFAVGADLVTLAGDSAHERVRSCVPAGRRAVLSAGSLPGLAGLLPLLAVEGLGQVRRLQCLSGGLAPLCPETARLFLPGGPADDGEPFAERRNGRRRSCALSPVQGVALPCFPDGLSACPRLPAELDRTAASLGVPDARWYDVLPSGRADAVLARLWSPTAAADPADVLEELRTAVRLDAIGRAGYHRLVVQAESAAGASRTLVVGSADGREPAAVVTAAAVTALIDRRVPAGAHRAAEVVDPAELRAALLERPGITLTESADRLAVIEPPGWMRPRIAG</sequence>
<dbReference type="Gene3D" id="3.40.50.720">
    <property type="entry name" value="NAD(P)-binding Rossmann-like Domain"/>
    <property type="match status" value="1"/>
</dbReference>
<dbReference type="InterPro" id="IPR036291">
    <property type="entry name" value="NAD(P)-bd_dom_sf"/>
</dbReference>
<dbReference type="RefSeq" id="WP_344821041.1">
    <property type="nucleotide sequence ID" value="NZ_BAAAUV010000001.1"/>
</dbReference>
<accession>A0ABP6PXP6</accession>
<protein>
    <recommendedName>
        <fullName evidence="3">Saccharopine dehydrogenase NADP binding domain-containing protein</fullName>
    </recommendedName>
</protein>
<dbReference type="PANTHER" id="PTHR43781:SF1">
    <property type="entry name" value="SACCHAROPINE DEHYDROGENASE"/>
    <property type="match status" value="1"/>
</dbReference>
<dbReference type="Proteomes" id="UP001501237">
    <property type="component" value="Unassembled WGS sequence"/>
</dbReference>
<keyword evidence="2" id="KW-1185">Reference proteome</keyword>
<reference evidence="2" key="1">
    <citation type="journal article" date="2019" name="Int. J. Syst. Evol. Microbiol.">
        <title>The Global Catalogue of Microorganisms (GCM) 10K type strain sequencing project: providing services to taxonomists for standard genome sequencing and annotation.</title>
        <authorList>
            <consortium name="The Broad Institute Genomics Platform"/>
            <consortium name="The Broad Institute Genome Sequencing Center for Infectious Disease"/>
            <person name="Wu L."/>
            <person name="Ma J."/>
        </authorList>
    </citation>
    <scope>NUCLEOTIDE SEQUENCE [LARGE SCALE GENOMIC DNA]</scope>
    <source>
        <strain evidence="2">JCM 9377</strain>
    </source>
</reference>
<evidence type="ECO:0008006" key="3">
    <source>
        <dbReference type="Google" id="ProtNLM"/>
    </source>
</evidence>
<organism evidence="1 2">
    <name type="scientific">Actinocorallia longicatena</name>
    <dbReference type="NCBI Taxonomy" id="111803"/>
    <lineage>
        <taxon>Bacteria</taxon>
        <taxon>Bacillati</taxon>
        <taxon>Actinomycetota</taxon>
        <taxon>Actinomycetes</taxon>
        <taxon>Streptosporangiales</taxon>
        <taxon>Thermomonosporaceae</taxon>
        <taxon>Actinocorallia</taxon>
    </lineage>
</organism>
<gene>
    <name evidence="1" type="ORF">GCM10010468_00540</name>
</gene>
<evidence type="ECO:0000313" key="1">
    <source>
        <dbReference type="EMBL" id="GAA3191952.1"/>
    </source>
</evidence>
<evidence type="ECO:0000313" key="2">
    <source>
        <dbReference type="Proteomes" id="UP001501237"/>
    </source>
</evidence>
<name>A0ABP6PXP6_9ACTN</name>
<dbReference type="PANTHER" id="PTHR43781">
    <property type="entry name" value="SACCHAROPINE DEHYDROGENASE"/>
    <property type="match status" value="1"/>
</dbReference>
<proteinExistence type="predicted"/>
<comment type="caution">
    <text evidence="1">The sequence shown here is derived from an EMBL/GenBank/DDBJ whole genome shotgun (WGS) entry which is preliminary data.</text>
</comment>